<organism evidence="2 3">
    <name type="scientific">Pseudomonas sichuanensis</name>
    <dbReference type="NCBI Taxonomy" id="2213015"/>
    <lineage>
        <taxon>Bacteria</taxon>
        <taxon>Pseudomonadati</taxon>
        <taxon>Pseudomonadota</taxon>
        <taxon>Gammaproteobacteria</taxon>
        <taxon>Pseudomonadales</taxon>
        <taxon>Pseudomonadaceae</taxon>
        <taxon>Pseudomonas</taxon>
    </lineage>
</organism>
<feature type="signal peptide" evidence="1">
    <location>
        <begin position="1"/>
        <end position="21"/>
    </location>
</feature>
<sequence length="48" mass="5205">MKKLVLIALFATAGLTQLAHASGGYISYCPEGTYRTPVGHCQPDFDFD</sequence>
<gene>
    <name evidence="2" type="ORF">ABFE88_23545</name>
</gene>
<keyword evidence="1" id="KW-0732">Signal</keyword>
<proteinExistence type="predicted"/>
<protein>
    <submittedName>
        <fullName evidence="2">Uncharacterized protein</fullName>
    </submittedName>
</protein>
<dbReference type="RefSeq" id="WP_347151523.1">
    <property type="nucleotide sequence ID" value="NZ_JBDLYL010000037.1"/>
</dbReference>
<keyword evidence="3" id="KW-1185">Reference proteome</keyword>
<dbReference type="EMBL" id="JBDLYL010000037">
    <property type="protein sequence ID" value="MEN8642631.1"/>
    <property type="molecule type" value="Genomic_DNA"/>
</dbReference>
<comment type="caution">
    <text evidence="2">The sequence shown here is derived from an EMBL/GenBank/DDBJ whole genome shotgun (WGS) entry which is preliminary data.</text>
</comment>
<reference evidence="2 3" key="1">
    <citation type="submission" date="2024-05" db="EMBL/GenBank/DDBJ databases">
        <title>Sequence of Lycoming College course isolates.</title>
        <authorList>
            <person name="Reigle C.A."/>
            <person name="Newman J.D."/>
        </authorList>
    </citation>
    <scope>NUCLEOTIDE SEQUENCE [LARGE SCALE GENOMIC DNA]</scope>
    <source>
        <strain evidence="2 3">CAR-09</strain>
    </source>
</reference>
<evidence type="ECO:0000256" key="1">
    <source>
        <dbReference type="SAM" id="SignalP"/>
    </source>
</evidence>
<evidence type="ECO:0000313" key="2">
    <source>
        <dbReference type="EMBL" id="MEN8642631.1"/>
    </source>
</evidence>
<name>A0ABV0DLA2_9PSED</name>
<evidence type="ECO:0000313" key="3">
    <source>
        <dbReference type="Proteomes" id="UP001424532"/>
    </source>
</evidence>
<feature type="chain" id="PRO_5045374254" evidence="1">
    <location>
        <begin position="22"/>
        <end position="48"/>
    </location>
</feature>
<dbReference type="Proteomes" id="UP001424532">
    <property type="component" value="Unassembled WGS sequence"/>
</dbReference>
<accession>A0ABV0DLA2</accession>